<dbReference type="PROSITE" id="PS01360">
    <property type="entry name" value="ZF_MYND_1"/>
    <property type="match status" value="1"/>
</dbReference>
<gene>
    <name evidence="6" type="ORF">LDAN0321_LOCUS19097</name>
</gene>
<feature type="domain" description="MYND-type" evidence="5">
    <location>
        <begin position="27"/>
        <end position="71"/>
    </location>
</feature>
<evidence type="ECO:0000259" key="5">
    <source>
        <dbReference type="PROSITE" id="PS50865"/>
    </source>
</evidence>
<keyword evidence="2 4" id="KW-0863">Zinc-finger</keyword>
<dbReference type="AlphaFoldDB" id="A0A7S2PP54"/>
<name>A0A7S2PP54_9STRA</name>
<evidence type="ECO:0000256" key="4">
    <source>
        <dbReference type="PROSITE-ProRule" id="PRU00134"/>
    </source>
</evidence>
<dbReference type="Pfam" id="PF01753">
    <property type="entry name" value="zf-MYND"/>
    <property type="match status" value="1"/>
</dbReference>
<evidence type="ECO:0000313" key="6">
    <source>
        <dbReference type="EMBL" id="CAD9608384.1"/>
    </source>
</evidence>
<proteinExistence type="predicted"/>
<sequence length="137" mass="15764">MQNEKRIGMFSPHHNVEKRIRVGGNVCDACGKTYAELGMKQLKKCTRCMNAFYCSVECQRTQWRAGHKEACRKPGQIEPGDLMKLVKLQRRSDLNGLIVETVTALSDRDGNRWKVDLGNQRMFDVNVCNLEHIRPEK</sequence>
<keyword evidence="3" id="KW-0862">Zinc</keyword>
<reference evidence="6" key="1">
    <citation type="submission" date="2021-01" db="EMBL/GenBank/DDBJ databases">
        <authorList>
            <person name="Corre E."/>
            <person name="Pelletier E."/>
            <person name="Niang G."/>
            <person name="Scheremetjew M."/>
            <person name="Finn R."/>
            <person name="Kale V."/>
            <person name="Holt S."/>
            <person name="Cochrane G."/>
            <person name="Meng A."/>
            <person name="Brown T."/>
            <person name="Cohen L."/>
        </authorList>
    </citation>
    <scope>NUCLEOTIDE SEQUENCE</scope>
    <source>
        <strain evidence="6">B650</strain>
    </source>
</reference>
<dbReference type="PROSITE" id="PS50865">
    <property type="entry name" value="ZF_MYND_2"/>
    <property type="match status" value="1"/>
</dbReference>
<keyword evidence="1" id="KW-0479">Metal-binding</keyword>
<dbReference type="EMBL" id="HBGY01030694">
    <property type="protein sequence ID" value="CAD9608384.1"/>
    <property type="molecule type" value="Transcribed_RNA"/>
</dbReference>
<dbReference type="SUPFAM" id="SSF144232">
    <property type="entry name" value="HIT/MYND zinc finger-like"/>
    <property type="match status" value="1"/>
</dbReference>
<protein>
    <recommendedName>
        <fullName evidence="5">MYND-type domain-containing protein</fullName>
    </recommendedName>
</protein>
<dbReference type="GO" id="GO:0008270">
    <property type="term" value="F:zinc ion binding"/>
    <property type="evidence" value="ECO:0007669"/>
    <property type="project" value="UniProtKB-KW"/>
</dbReference>
<dbReference type="InterPro" id="IPR002893">
    <property type="entry name" value="Znf_MYND"/>
</dbReference>
<evidence type="ECO:0000256" key="3">
    <source>
        <dbReference type="ARBA" id="ARBA00022833"/>
    </source>
</evidence>
<evidence type="ECO:0000256" key="2">
    <source>
        <dbReference type="ARBA" id="ARBA00022771"/>
    </source>
</evidence>
<accession>A0A7S2PP54</accession>
<dbReference type="Gene3D" id="6.10.140.2220">
    <property type="match status" value="1"/>
</dbReference>
<organism evidence="6">
    <name type="scientific">Leptocylindrus danicus</name>
    <dbReference type="NCBI Taxonomy" id="163516"/>
    <lineage>
        <taxon>Eukaryota</taxon>
        <taxon>Sar</taxon>
        <taxon>Stramenopiles</taxon>
        <taxon>Ochrophyta</taxon>
        <taxon>Bacillariophyta</taxon>
        <taxon>Coscinodiscophyceae</taxon>
        <taxon>Chaetocerotophycidae</taxon>
        <taxon>Leptocylindrales</taxon>
        <taxon>Leptocylindraceae</taxon>
        <taxon>Leptocylindrus</taxon>
    </lineage>
</organism>
<evidence type="ECO:0000256" key="1">
    <source>
        <dbReference type="ARBA" id="ARBA00022723"/>
    </source>
</evidence>